<dbReference type="EMBL" id="QFVR01000007">
    <property type="protein sequence ID" value="PWI25718.1"/>
    <property type="molecule type" value="Genomic_DNA"/>
</dbReference>
<keyword evidence="8" id="KW-0472">Membrane</keyword>
<sequence length="1429" mass="159604">MKRKWMLNLFSFVLVFQLAFSTIPQNTFATENPDAPMTTALDEKGIDHKSASNDIVITDEDEEFKDDKIIIPALVEEDTENKEDITPIKTVPVIDRDNQNSKTSLNPIIKNKIEVVEKRIRKPLVQAKNNEETGPLADDSDENSASSPMIITENLLKEVTYKDKNGKTVEENHKMNVGDDITFTAKWQIPDGHHYKKNATFTFKTPKQFLISSEQYGSLIGTEGTIFGQYILYKNGIVEFTFSEEIEVNDNITGMFTVNTIIREDLVGANVQTLLVDLPMDGEFKLAIIVRPKYKVTFEKKGQTNKTETPEYIRWTIDINKHGESIGDITITDLIPKGLTLNKQSIKLYELKVTDIQGNMVEQGDEVPLLEQNLPLKIKNVDTAYRLIYDTIIDEAKTVTYKNKAEITLGNNQKIQAAASVAVVQFAPITKRVVNFDRNSRTQNWEVLFNRDAQTFETTEAYFEDYFSDTVSLVTSSFIVSKKVVDTNSNITWMNVTKDFYNIIYKKNSKGQDGFQFDFKQMVEHEYRIQYQTILKPGLQGSFKVSNSISGLGVNGAVTSTGDYINPYISKSVGLADYATKTVEWRIKINNFEVPLTNTSIVDEFQTSGLTLIEDSFKLVDSKGKVMQKDIDYSLVVFSDKLFEIHFLKPTVGIVNVSYITKFDITKLPDGKTDFGNKATLNMGVVSLNRITSEKNRMNSSEYEPKSTSTATFTPYISFRADGYSKGVYNYVTKAVTWTTGVNFQQKYYDEGFTVENNTAQGLIPRLESIQIKELNIKNGGEGVEVGGAITNYKASYKIKDGAIDKTTLVIQFTEPINRPYKIVYDADKIADLTETDYNHNAIVTGRSTPFTAKLSVISGNTYVQKTGIQSEDLINWTVVFNAAQSTLSNAVLTDIPKKIGDSPQFLIEDSFAVYEGIPNSKKPGEYLPGVAADPSLYKIIKKGDTIEVYFLSEIQLAYIIKYDAYVNVPNRASVENKVTAKAKQLSDERTTSATIKIIKTTSSGSASGDNGVLRIKKTDATNSNLGLKDTVFTLWSVDKDGKKNYPLKTVATDQNGIAEIKQLLFKKYIVVEDRASPGYLMNSTNQYDVTINGVIVDLAITNRPAIYSSTLHIKKVDINNRSKLLKNAQFRIINADSQVIEEQVTTNEEGQATVIIPALYATGEIFIIETKAPEGYKLDNIPKKITMMNNGVVHLEITNTKLDEESNGPGEPEEPSGPGEPEEPSGPGEPEEPSGPGEPEEPSGPGEPEEPSGPGKPEEPSGPGEPEEPSGPGKPEEPSGPGKPEEPSGPGKPEERTKPEKPIISGKPVKPIITIIDGGGSVDTREKNREKNRIALEKQKELERKMKAAERKIELEIRKAIERENKLNKRTVTEKHQQQINKKNTTEKKQLNKNLPQMSMMNNWILTVFGIVLLEVTFMIYSRAKRRS</sequence>
<dbReference type="OrthoDB" id="2056845at2"/>
<feature type="domain" description="SpaA-like prealbumin fold" evidence="11">
    <location>
        <begin position="1014"/>
        <end position="1103"/>
    </location>
</feature>
<dbReference type="GO" id="GO:0005518">
    <property type="term" value="F:collagen binding"/>
    <property type="evidence" value="ECO:0007669"/>
    <property type="project" value="InterPro"/>
</dbReference>
<name>A0A2U3AMG0_9BACL</name>
<dbReference type="InterPro" id="IPR008966">
    <property type="entry name" value="Adhesion_dom_sf"/>
</dbReference>
<evidence type="ECO:0000256" key="3">
    <source>
        <dbReference type="ARBA" id="ARBA00022525"/>
    </source>
</evidence>
<dbReference type="Pfam" id="PF05737">
    <property type="entry name" value="Collagen_bind"/>
    <property type="match status" value="3"/>
</dbReference>
<dbReference type="Gene3D" id="2.60.40.740">
    <property type="match status" value="5"/>
</dbReference>
<evidence type="ECO:0000256" key="4">
    <source>
        <dbReference type="ARBA" id="ARBA00022729"/>
    </source>
</evidence>
<evidence type="ECO:0000313" key="13">
    <source>
        <dbReference type="Proteomes" id="UP000245938"/>
    </source>
</evidence>
<feature type="region of interest" description="Disordered" evidence="7">
    <location>
        <begin position="1201"/>
        <end position="1308"/>
    </location>
</feature>
<evidence type="ECO:0000256" key="7">
    <source>
        <dbReference type="SAM" id="MobiDB-lite"/>
    </source>
</evidence>
<feature type="domain" description="Collagen binding" evidence="10">
    <location>
        <begin position="297"/>
        <end position="414"/>
    </location>
</feature>
<comment type="subcellular location">
    <subcellularLocation>
        <location evidence="1">Secreted</location>
        <location evidence="1">Cell wall</location>
    </subcellularLocation>
</comment>
<keyword evidence="8" id="KW-1133">Transmembrane helix</keyword>
<feature type="chain" id="PRO_5015539638" description="Prealbumin-like fold domain-containing protein" evidence="9">
    <location>
        <begin position="30"/>
        <end position="1429"/>
    </location>
</feature>
<protein>
    <recommendedName>
        <fullName evidence="14">Prealbumin-like fold domain-containing protein</fullName>
    </recommendedName>
</protein>
<feature type="compositionally biased region" description="Basic and acidic residues" evidence="7">
    <location>
        <begin position="1293"/>
        <end position="1302"/>
    </location>
</feature>
<feature type="coiled-coil region" evidence="6">
    <location>
        <begin position="1326"/>
        <end position="1371"/>
    </location>
</feature>
<dbReference type="InterPro" id="IPR013783">
    <property type="entry name" value="Ig-like_fold"/>
</dbReference>
<keyword evidence="3" id="KW-0964">Secreted</keyword>
<evidence type="ECO:0000256" key="2">
    <source>
        <dbReference type="ARBA" id="ARBA00022512"/>
    </source>
</evidence>
<evidence type="ECO:0000256" key="8">
    <source>
        <dbReference type="SAM" id="Phobius"/>
    </source>
</evidence>
<comment type="caution">
    <text evidence="12">The sequence shown here is derived from an EMBL/GenBank/DDBJ whole genome shotgun (WGS) entry which is preliminary data.</text>
</comment>
<evidence type="ECO:0000256" key="9">
    <source>
        <dbReference type="SAM" id="SignalP"/>
    </source>
</evidence>
<proteinExistence type="predicted"/>
<dbReference type="InterPro" id="IPR008456">
    <property type="entry name" value="Collagen-bd_dom"/>
</dbReference>
<dbReference type="SUPFAM" id="SSF49401">
    <property type="entry name" value="Bacterial adhesins"/>
    <property type="match status" value="6"/>
</dbReference>
<feature type="domain" description="Collagen binding" evidence="10">
    <location>
        <begin position="871"/>
        <end position="989"/>
    </location>
</feature>
<dbReference type="RefSeq" id="WP_109305772.1">
    <property type="nucleotide sequence ID" value="NZ_JBHMEQ010000019.1"/>
</dbReference>
<accession>A0A2U3AMG0</accession>
<keyword evidence="5" id="KW-0572">Peptidoglycan-anchor</keyword>
<dbReference type="GO" id="GO:0007155">
    <property type="term" value="P:cell adhesion"/>
    <property type="evidence" value="ECO:0007669"/>
    <property type="project" value="InterPro"/>
</dbReference>
<evidence type="ECO:0000256" key="5">
    <source>
        <dbReference type="ARBA" id="ARBA00023088"/>
    </source>
</evidence>
<evidence type="ECO:0008006" key="14">
    <source>
        <dbReference type="Google" id="ProtNLM"/>
    </source>
</evidence>
<dbReference type="Gene3D" id="2.60.40.1280">
    <property type="match status" value="1"/>
</dbReference>
<keyword evidence="8" id="KW-0812">Transmembrane</keyword>
<feature type="domain" description="Collagen binding" evidence="10">
    <location>
        <begin position="438"/>
        <end position="538"/>
    </location>
</feature>
<dbReference type="PANTHER" id="PTHR10068:SF14">
    <property type="entry name" value="CELL WALL ADHESIN EAP1"/>
    <property type="match status" value="1"/>
</dbReference>
<gene>
    <name evidence="12" type="ORF">DEX24_07355</name>
</gene>
<evidence type="ECO:0000259" key="11">
    <source>
        <dbReference type="Pfam" id="PF17802"/>
    </source>
</evidence>
<dbReference type="InterPro" id="IPR011252">
    <property type="entry name" value="Fibrogen-bd_dom1"/>
</dbReference>
<feature type="transmembrane region" description="Helical" evidence="8">
    <location>
        <begin position="1405"/>
        <end position="1423"/>
    </location>
</feature>
<reference evidence="12 13" key="1">
    <citation type="submission" date="2018-05" db="EMBL/GenBank/DDBJ databases">
        <title>Kurthia sibirica genome sequence.</title>
        <authorList>
            <person name="Maclea K.S."/>
            <person name="Goen A.E."/>
        </authorList>
    </citation>
    <scope>NUCLEOTIDE SEQUENCE [LARGE SCALE GENOMIC DNA]</scope>
    <source>
        <strain evidence="12 13">ATCC 49154</strain>
    </source>
</reference>
<dbReference type="Gene3D" id="2.60.40.10">
    <property type="entry name" value="Immunoglobulins"/>
    <property type="match status" value="2"/>
</dbReference>
<keyword evidence="4 9" id="KW-0732">Signal</keyword>
<dbReference type="Proteomes" id="UP000245938">
    <property type="component" value="Unassembled WGS sequence"/>
</dbReference>
<feature type="domain" description="SpaA-like prealbumin fold" evidence="11">
    <location>
        <begin position="1111"/>
        <end position="1202"/>
    </location>
</feature>
<organism evidence="12 13">
    <name type="scientific">Kurthia sibirica</name>
    <dbReference type="NCBI Taxonomy" id="202750"/>
    <lineage>
        <taxon>Bacteria</taxon>
        <taxon>Bacillati</taxon>
        <taxon>Bacillota</taxon>
        <taxon>Bacilli</taxon>
        <taxon>Bacillales</taxon>
        <taxon>Caryophanaceae</taxon>
        <taxon>Kurthia</taxon>
    </lineage>
</organism>
<evidence type="ECO:0000256" key="1">
    <source>
        <dbReference type="ARBA" id="ARBA00004191"/>
    </source>
</evidence>
<keyword evidence="13" id="KW-1185">Reference proteome</keyword>
<dbReference type="PANTHER" id="PTHR10068">
    <property type="entry name" value="BONE MARROW PROTEOGLYCAN"/>
    <property type="match status" value="1"/>
</dbReference>
<keyword evidence="2" id="KW-0134">Cell wall</keyword>
<evidence type="ECO:0000259" key="10">
    <source>
        <dbReference type="Pfam" id="PF05737"/>
    </source>
</evidence>
<evidence type="ECO:0000313" key="12">
    <source>
        <dbReference type="EMBL" id="PWI25718.1"/>
    </source>
</evidence>
<dbReference type="Pfam" id="PF17802">
    <property type="entry name" value="SpaA"/>
    <property type="match status" value="2"/>
</dbReference>
<feature type="signal peptide" evidence="9">
    <location>
        <begin position="1"/>
        <end position="29"/>
    </location>
</feature>
<dbReference type="InterPro" id="IPR041033">
    <property type="entry name" value="SpaA_PFL_dom_1"/>
</dbReference>
<evidence type="ECO:0000256" key="6">
    <source>
        <dbReference type="SAM" id="Coils"/>
    </source>
</evidence>
<feature type="region of interest" description="Disordered" evidence="7">
    <location>
        <begin position="126"/>
        <end position="146"/>
    </location>
</feature>
<keyword evidence="6" id="KW-0175">Coiled coil</keyword>